<reference evidence="13 14" key="1">
    <citation type="journal article" date="2009" name="J. Bacteriol.">
        <title>Draft genome sequence of the extremely acidophilic bacterium Acidithiobacillus caldus ATCC 51756 reveals metabolic versatility in the genus Acidithiobacillus.</title>
        <authorList>
            <person name="Valdes J."/>
            <person name="Quatrini R."/>
            <person name="Hallberg K."/>
            <person name="Dopson M."/>
            <person name="Valenzuela P.D."/>
            <person name="Holmes D.S."/>
        </authorList>
    </citation>
    <scope>NUCLEOTIDE SEQUENCE [LARGE SCALE GENOMIC DNA]</scope>
    <source>
        <strain evidence="14">ATCC 51756 / DSM 8584 / KU</strain>
    </source>
</reference>
<dbReference type="GO" id="GO:0009086">
    <property type="term" value="P:methionine biosynthetic process"/>
    <property type="evidence" value="ECO:0007669"/>
    <property type="project" value="UniProtKB-KW"/>
</dbReference>
<evidence type="ECO:0000256" key="6">
    <source>
        <dbReference type="ARBA" id="ARBA00022605"/>
    </source>
</evidence>
<dbReference type="PANTHER" id="PTHR30126:SF25">
    <property type="entry name" value="HTH-TYPE TRANSCRIPTIONAL REGULATOR METR"/>
    <property type="match status" value="1"/>
</dbReference>
<dbReference type="Pfam" id="PF03466">
    <property type="entry name" value="LysR_substrate"/>
    <property type="match status" value="1"/>
</dbReference>
<evidence type="ECO:0000256" key="10">
    <source>
        <dbReference type="ARBA" id="ARBA00023163"/>
    </source>
</evidence>
<dbReference type="GO" id="GO:0005737">
    <property type="term" value="C:cytoplasm"/>
    <property type="evidence" value="ECO:0007669"/>
    <property type="project" value="UniProtKB-SubCell"/>
</dbReference>
<proteinExistence type="inferred from homology"/>
<dbReference type="HOGENOM" id="CLU_039613_6_0_6"/>
<keyword evidence="8" id="KW-0238">DNA-binding</keyword>
<evidence type="ECO:0000256" key="8">
    <source>
        <dbReference type="ARBA" id="ARBA00023125"/>
    </source>
</evidence>
<evidence type="ECO:0000256" key="1">
    <source>
        <dbReference type="ARBA" id="ARBA00004496"/>
    </source>
</evidence>
<dbReference type="GO" id="GO:0000976">
    <property type="term" value="F:transcription cis-regulatory region binding"/>
    <property type="evidence" value="ECO:0007669"/>
    <property type="project" value="TreeGrafter"/>
</dbReference>
<gene>
    <name evidence="13" type="ORF">Acaty_c2615</name>
</gene>
<evidence type="ECO:0000256" key="11">
    <source>
        <dbReference type="ARBA" id="ARBA00023167"/>
    </source>
</evidence>
<keyword evidence="5" id="KW-0678">Repressor</keyword>
<dbReference type="PANTHER" id="PTHR30126">
    <property type="entry name" value="HTH-TYPE TRANSCRIPTIONAL REGULATOR"/>
    <property type="match status" value="1"/>
</dbReference>
<evidence type="ECO:0000313" key="13">
    <source>
        <dbReference type="EMBL" id="AIA56458.1"/>
    </source>
</evidence>
<evidence type="ECO:0000256" key="5">
    <source>
        <dbReference type="ARBA" id="ARBA00022491"/>
    </source>
</evidence>
<dbReference type="InterPro" id="IPR036388">
    <property type="entry name" value="WH-like_DNA-bd_sf"/>
</dbReference>
<keyword evidence="4" id="KW-0963">Cytoplasm</keyword>
<protein>
    <recommendedName>
        <fullName evidence="3">HTH-type transcriptional regulator MetR</fullName>
    </recommendedName>
</protein>
<accession>A0A059ZYC1</accession>
<keyword evidence="10" id="KW-0804">Transcription</keyword>
<dbReference type="SUPFAM" id="SSF46785">
    <property type="entry name" value="Winged helix' DNA-binding domain"/>
    <property type="match status" value="1"/>
</dbReference>
<dbReference type="Gene3D" id="3.40.190.10">
    <property type="entry name" value="Periplasmic binding protein-like II"/>
    <property type="match status" value="1"/>
</dbReference>
<dbReference type="InterPro" id="IPR000847">
    <property type="entry name" value="LysR_HTH_N"/>
</dbReference>
<evidence type="ECO:0000256" key="9">
    <source>
        <dbReference type="ARBA" id="ARBA00023159"/>
    </source>
</evidence>
<dbReference type="CDD" id="cd08441">
    <property type="entry name" value="PBP2_MetR"/>
    <property type="match status" value="1"/>
</dbReference>
<dbReference type="Gene3D" id="1.10.10.10">
    <property type="entry name" value="Winged helix-like DNA-binding domain superfamily/Winged helix DNA-binding domain"/>
    <property type="match status" value="1"/>
</dbReference>
<dbReference type="PRINTS" id="PR00039">
    <property type="entry name" value="HTHLYSR"/>
</dbReference>
<sequence>MQCGLARTMPIEIRHLRTIEAIVQSGSIAAAAQRLHLTQSALSHQLRGLELEFGVSLFDREPGAAPRLSAAGERLYALARDCLPALRRTQEELRRLAGGHGGRLRIAVECHTCFDWLTPAMDRFRAQWPDVEMDIVSGFHEDPLALLQQHQADLAVLSAPEALPPQLALHTLFRYEVMGLVSPRHPLAQKSYLEAEDFREETLISYPVDDRRLDLVREFLTPAGVQPWRRRHAELTVIILQLVASGQGLAALPAWAVGNYGDRGYVRALPLGPHGLWQDLQAATRRDGIDQNFLRAFLDDVRASVPRDLPGVRGQREDAQPTPTD</sequence>
<evidence type="ECO:0000256" key="3">
    <source>
        <dbReference type="ARBA" id="ARBA00019365"/>
    </source>
</evidence>
<keyword evidence="11" id="KW-0486">Methionine biosynthesis</keyword>
<dbReference type="Proteomes" id="UP000005522">
    <property type="component" value="Chromosome"/>
</dbReference>
<dbReference type="EMBL" id="CP005986">
    <property type="protein sequence ID" value="AIA56458.1"/>
    <property type="molecule type" value="Genomic_DNA"/>
</dbReference>
<dbReference type="eggNOG" id="COG0583">
    <property type="taxonomic scope" value="Bacteria"/>
</dbReference>
<dbReference type="InterPro" id="IPR005119">
    <property type="entry name" value="LysR_subst-bd"/>
</dbReference>
<name>A0A059ZYC1_ACICK</name>
<comment type="subcellular location">
    <subcellularLocation>
        <location evidence="1">Cytoplasm</location>
    </subcellularLocation>
</comment>
<evidence type="ECO:0000256" key="4">
    <source>
        <dbReference type="ARBA" id="ARBA00022490"/>
    </source>
</evidence>
<dbReference type="InterPro" id="IPR037406">
    <property type="entry name" value="MetR_PBP2"/>
</dbReference>
<dbReference type="PROSITE" id="PS50931">
    <property type="entry name" value="HTH_LYSR"/>
    <property type="match status" value="1"/>
</dbReference>
<dbReference type="KEGG" id="acz:Acaty_c2615"/>
<dbReference type="AlphaFoldDB" id="A0A059ZYC1"/>
<organism evidence="13 14">
    <name type="scientific">Acidithiobacillus caldus (strain ATCC 51756 / DSM 8584 / KU)</name>
    <dbReference type="NCBI Taxonomy" id="637389"/>
    <lineage>
        <taxon>Bacteria</taxon>
        <taxon>Pseudomonadati</taxon>
        <taxon>Pseudomonadota</taxon>
        <taxon>Acidithiobacillia</taxon>
        <taxon>Acidithiobacillales</taxon>
        <taxon>Acidithiobacillaceae</taxon>
        <taxon>Acidithiobacillus</taxon>
    </lineage>
</organism>
<feature type="domain" description="HTH lysR-type" evidence="12">
    <location>
        <begin position="11"/>
        <end position="69"/>
    </location>
</feature>
<dbReference type="SUPFAM" id="SSF53850">
    <property type="entry name" value="Periplasmic binding protein-like II"/>
    <property type="match status" value="1"/>
</dbReference>
<dbReference type="InterPro" id="IPR036390">
    <property type="entry name" value="WH_DNA-bd_sf"/>
</dbReference>
<keyword evidence="6" id="KW-0028">Amino-acid biosynthesis</keyword>
<keyword evidence="7" id="KW-0805">Transcription regulation</keyword>
<comment type="similarity">
    <text evidence="2">Belongs to the LysR transcriptional regulatory family.</text>
</comment>
<dbReference type="Pfam" id="PF00126">
    <property type="entry name" value="HTH_1"/>
    <property type="match status" value="1"/>
</dbReference>
<evidence type="ECO:0000256" key="7">
    <source>
        <dbReference type="ARBA" id="ARBA00023015"/>
    </source>
</evidence>
<keyword evidence="9" id="KW-0010">Activator</keyword>
<evidence type="ECO:0000313" key="14">
    <source>
        <dbReference type="Proteomes" id="UP000005522"/>
    </source>
</evidence>
<dbReference type="GO" id="GO:0003700">
    <property type="term" value="F:DNA-binding transcription factor activity"/>
    <property type="evidence" value="ECO:0007669"/>
    <property type="project" value="InterPro"/>
</dbReference>
<evidence type="ECO:0000259" key="12">
    <source>
        <dbReference type="PROSITE" id="PS50931"/>
    </source>
</evidence>
<evidence type="ECO:0000256" key="2">
    <source>
        <dbReference type="ARBA" id="ARBA00009437"/>
    </source>
</evidence>